<evidence type="ECO:0000256" key="1">
    <source>
        <dbReference type="SAM" id="SignalP"/>
    </source>
</evidence>
<dbReference type="Proteomes" id="UP001285441">
    <property type="component" value="Unassembled WGS sequence"/>
</dbReference>
<evidence type="ECO:0000313" key="3">
    <source>
        <dbReference type="Proteomes" id="UP001285441"/>
    </source>
</evidence>
<dbReference type="EMBL" id="JAULSW010000009">
    <property type="protein sequence ID" value="KAK3370614.1"/>
    <property type="molecule type" value="Genomic_DNA"/>
</dbReference>
<name>A0AAE0K5T5_9PEZI</name>
<keyword evidence="1" id="KW-0732">Signal</keyword>
<protein>
    <recommendedName>
        <fullName evidence="4">Secreted protein</fullName>
    </recommendedName>
</protein>
<reference evidence="2" key="2">
    <citation type="submission" date="2023-06" db="EMBL/GenBank/DDBJ databases">
        <authorList>
            <consortium name="Lawrence Berkeley National Laboratory"/>
            <person name="Haridas S."/>
            <person name="Hensen N."/>
            <person name="Bonometti L."/>
            <person name="Westerberg I."/>
            <person name="Brannstrom I.O."/>
            <person name="Guillou S."/>
            <person name="Cros-Aarteil S."/>
            <person name="Calhoun S."/>
            <person name="Kuo A."/>
            <person name="Mondo S."/>
            <person name="Pangilinan J."/>
            <person name="Riley R."/>
            <person name="LaButti K."/>
            <person name="Andreopoulos B."/>
            <person name="Lipzen A."/>
            <person name="Chen C."/>
            <person name="Yanf M."/>
            <person name="Daum C."/>
            <person name="Ng V."/>
            <person name="Clum A."/>
            <person name="Steindorff A."/>
            <person name="Ohm R."/>
            <person name="Martin F."/>
            <person name="Silar P."/>
            <person name="Natvig D."/>
            <person name="Lalanne C."/>
            <person name="Gautier V."/>
            <person name="Ament-velasquez S.L."/>
            <person name="Kruys A."/>
            <person name="Hutchinson M.I."/>
            <person name="Powell A.J."/>
            <person name="Barry K."/>
            <person name="Miller A.N."/>
            <person name="Grigoriev I.V."/>
            <person name="Debuchy R."/>
            <person name="Gladieux P."/>
            <person name="Thoren M.H."/>
            <person name="Johannesson H."/>
        </authorList>
    </citation>
    <scope>NUCLEOTIDE SEQUENCE</scope>
    <source>
        <strain evidence="2">CBS 232.78</strain>
    </source>
</reference>
<dbReference type="AlphaFoldDB" id="A0AAE0K5T5"/>
<reference evidence="2" key="1">
    <citation type="journal article" date="2023" name="Mol. Phylogenet. Evol.">
        <title>Genome-scale phylogeny and comparative genomics of the fungal order Sordariales.</title>
        <authorList>
            <person name="Hensen N."/>
            <person name="Bonometti L."/>
            <person name="Westerberg I."/>
            <person name="Brannstrom I.O."/>
            <person name="Guillou S."/>
            <person name="Cros-Aarteil S."/>
            <person name="Calhoun S."/>
            <person name="Haridas S."/>
            <person name="Kuo A."/>
            <person name="Mondo S."/>
            <person name="Pangilinan J."/>
            <person name="Riley R."/>
            <person name="LaButti K."/>
            <person name="Andreopoulos B."/>
            <person name="Lipzen A."/>
            <person name="Chen C."/>
            <person name="Yan M."/>
            <person name="Daum C."/>
            <person name="Ng V."/>
            <person name="Clum A."/>
            <person name="Steindorff A."/>
            <person name="Ohm R.A."/>
            <person name="Martin F."/>
            <person name="Silar P."/>
            <person name="Natvig D.O."/>
            <person name="Lalanne C."/>
            <person name="Gautier V."/>
            <person name="Ament-Velasquez S.L."/>
            <person name="Kruys A."/>
            <person name="Hutchinson M.I."/>
            <person name="Powell A.J."/>
            <person name="Barry K."/>
            <person name="Miller A.N."/>
            <person name="Grigoriev I.V."/>
            <person name="Debuchy R."/>
            <person name="Gladieux P."/>
            <person name="Hiltunen Thoren M."/>
            <person name="Johannesson H."/>
        </authorList>
    </citation>
    <scope>NUCLEOTIDE SEQUENCE</scope>
    <source>
        <strain evidence="2">CBS 232.78</strain>
    </source>
</reference>
<comment type="caution">
    <text evidence="2">The sequence shown here is derived from an EMBL/GenBank/DDBJ whole genome shotgun (WGS) entry which is preliminary data.</text>
</comment>
<gene>
    <name evidence="2" type="ORF">B0H63DRAFT_552729</name>
</gene>
<evidence type="ECO:0000313" key="2">
    <source>
        <dbReference type="EMBL" id="KAK3370614.1"/>
    </source>
</evidence>
<sequence>MHFNIPTTLVLALGTLTTRILADSMHVSQYCFFLYCTNQATFYTDQARFDGINANSGCRNPGIPHMIELCVDEGNQRAHFQFQSQGKRCMHITSSTWQTCSDDFRFATCATAVYEETPCTW</sequence>
<keyword evidence="3" id="KW-1185">Reference proteome</keyword>
<feature type="chain" id="PRO_5041903736" description="Secreted protein" evidence="1">
    <location>
        <begin position="23"/>
        <end position="121"/>
    </location>
</feature>
<feature type="signal peptide" evidence="1">
    <location>
        <begin position="1"/>
        <end position="22"/>
    </location>
</feature>
<proteinExistence type="predicted"/>
<accession>A0AAE0K5T5</accession>
<organism evidence="2 3">
    <name type="scientific">Podospora didyma</name>
    <dbReference type="NCBI Taxonomy" id="330526"/>
    <lineage>
        <taxon>Eukaryota</taxon>
        <taxon>Fungi</taxon>
        <taxon>Dikarya</taxon>
        <taxon>Ascomycota</taxon>
        <taxon>Pezizomycotina</taxon>
        <taxon>Sordariomycetes</taxon>
        <taxon>Sordariomycetidae</taxon>
        <taxon>Sordariales</taxon>
        <taxon>Podosporaceae</taxon>
        <taxon>Podospora</taxon>
    </lineage>
</organism>
<evidence type="ECO:0008006" key="4">
    <source>
        <dbReference type="Google" id="ProtNLM"/>
    </source>
</evidence>